<dbReference type="InterPro" id="IPR043502">
    <property type="entry name" value="DNA/RNA_pol_sf"/>
</dbReference>
<name>A0A9W6Y0D8_9STRA</name>
<organism evidence="1 2">
    <name type="scientific">Phytophthora fragariaefolia</name>
    <dbReference type="NCBI Taxonomy" id="1490495"/>
    <lineage>
        <taxon>Eukaryota</taxon>
        <taxon>Sar</taxon>
        <taxon>Stramenopiles</taxon>
        <taxon>Oomycota</taxon>
        <taxon>Peronosporomycetes</taxon>
        <taxon>Peronosporales</taxon>
        <taxon>Peronosporaceae</taxon>
        <taxon>Phytophthora</taxon>
    </lineage>
</organism>
<reference evidence="1" key="1">
    <citation type="submission" date="2023-04" db="EMBL/GenBank/DDBJ databases">
        <title>Phytophthora fragariaefolia NBRC 109709.</title>
        <authorList>
            <person name="Ichikawa N."/>
            <person name="Sato H."/>
            <person name="Tonouchi N."/>
        </authorList>
    </citation>
    <scope>NUCLEOTIDE SEQUENCE</scope>
    <source>
        <strain evidence="1">NBRC 109709</strain>
    </source>
</reference>
<protein>
    <submittedName>
        <fullName evidence="1">Unnamed protein product</fullName>
    </submittedName>
</protein>
<dbReference type="Proteomes" id="UP001165121">
    <property type="component" value="Unassembled WGS sequence"/>
</dbReference>
<dbReference type="EMBL" id="BSXT01002464">
    <property type="protein sequence ID" value="GMF49046.1"/>
    <property type="molecule type" value="Genomic_DNA"/>
</dbReference>
<comment type="caution">
    <text evidence="1">The sequence shown here is derived from an EMBL/GenBank/DDBJ whole genome shotgun (WGS) entry which is preliminary data.</text>
</comment>
<dbReference type="SUPFAM" id="SSF56672">
    <property type="entry name" value="DNA/RNA polymerases"/>
    <property type="match status" value="1"/>
</dbReference>
<gene>
    <name evidence="1" type="ORF">Pfra01_001921700</name>
</gene>
<accession>A0A9W6Y0D8</accession>
<dbReference type="AlphaFoldDB" id="A0A9W6Y0D8"/>
<sequence>MDSEVLEDARTSRRQSRYGAAILKDPSDPYYPLLKEFSDVVSDGPPSVLPPDRGVRHEIDLVPGTKYCTTRQWPLPKEQVDVIDAFFAAKHAAGMVRESKSPHSSSTFCVRKPNGKWRTVHGFQQVERGHHPSADAYPEKGCVAEQHGRMHGL</sequence>
<evidence type="ECO:0000313" key="1">
    <source>
        <dbReference type="EMBL" id="GMF49046.1"/>
    </source>
</evidence>
<keyword evidence="2" id="KW-1185">Reference proteome</keyword>
<evidence type="ECO:0000313" key="2">
    <source>
        <dbReference type="Proteomes" id="UP001165121"/>
    </source>
</evidence>
<proteinExistence type="predicted"/>
<dbReference type="Gene3D" id="3.10.10.10">
    <property type="entry name" value="HIV Type 1 Reverse Transcriptase, subunit A, domain 1"/>
    <property type="match status" value="1"/>
</dbReference>